<keyword evidence="2" id="KW-0732">Signal</keyword>
<feature type="chain" id="PRO_5004658727" description="Heme-binding protein 2" evidence="2">
    <location>
        <begin position="27"/>
        <end position="229"/>
    </location>
</feature>
<keyword evidence="4" id="KW-1185">Reference proteome</keyword>
<dbReference type="Gene3D" id="3.20.80.10">
    <property type="entry name" value="Regulatory factor, effector binding domain"/>
    <property type="match status" value="1"/>
</dbReference>
<accession>U5CW10</accession>
<dbReference type="HOGENOM" id="CLU_068699_2_1_1"/>
<comment type="similarity">
    <text evidence="1">Belongs to the HEBP family.</text>
</comment>
<dbReference type="FunFam" id="3.20.80.10:FF:000002">
    <property type="entry name" value="Heme-binding protein 2"/>
    <property type="match status" value="1"/>
</dbReference>
<evidence type="ECO:0000313" key="3">
    <source>
        <dbReference type="EMBL" id="ERN17506.1"/>
    </source>
</evidence>
<protein>
    <recommendedName>
        <fullName evidence="5">Heme-binding protein 2</fullName>
    </recommendedName>
</protein>
<evidence type="ECO:0008006" key="5">
    <source>
        <dbReference type="Google" id="ProtNLM"/>
    </source>
</evidence>
<dbReference type="InterPro" id="IPR011256">
    <property type="entry name" value="Reg_factor_effector_dom_sf"/>
</dbReference>
<name>U5CW10_AMBTC</name>
<dbReference type="Gramene" id="ERN17506">
    <property type="protein sequence ID" value="ERN17506"/>
    <property type="gene ID" value="AMTR_s00059p00076320"/>
</dbReference>
<evidence type="ECO:0000256" key="2">
    <source>
        <dbReference type="SAM" id="SignalP"/>
    </source>
</evidence>
<dbReference type="PANTHER" id="PTHR11220">
    <property type="entry name" value="HEME-BINDING PROTEIN-RELATED"/>
    <property type="match status" value="1"/>
</dbReference>
<dbReference type="eggNOG" id="ENOG502QUPY">
    <property type="taxonomic scope" value="Eukaryota"/>
</dbReference>
<dbReference type="InterPro" id="IPR006917">
    <property type="entry name" value="SOUL_heme-bd"/>
</dbReference>
<dbReference type="Pfam" id="PF04832">
    <property type="entry name" value="SOUL"/>
    <property type="match status" value="1"/>
</dbReference>
<sequence>MAVSKMCFSFSLFTVIFWVSLSSINGALPPSCKSIECPSYATIHEGDGFEIRRYNFSLWVSTSPIQDVSFVSATRTGFLELFDYIQGKNKYGTKIEMTAPVMTEVFPSSGPFCASEFVVSFYVPGANQADPPPAQGLQAQKWVKKFAAVRQFGGFVSDYNIGQEASKLHASLLGSKWSTAIAKSKSHDDKPDVFTVAQYNSPFEFSGRVNEIWLLFDMQDVSMHIKVTI</sequence>
<dbReference type="SUPFAM" id="SSF55136">
    <property type="entry name" value="Probable bacterial effector-binding domain"/>
    <property type="match status" value="1"/>
</dbReference>
<reference evidence="4" key="1">
    <citation type="journal article" date="2013" name="Science">
        <title>The Amborella genome and the evolution of flowering plants.</title>
        <authorList>
            <consortium name="Amborella Genome Project"/>
        </authorList>
    </citation>
    <scope>NUCLEOTIDE SEQUENCE [LARGE SCALE GENOMIC DNA]</scope>
</reference>
<dbReference type="PANTHER" id="PTHR11220:SF25">
    <property type="entry name" value="F3F9.4"/>
    <property type="match status" value="1"/>
</dbReference>
<dbReference type="AlphaFoldDB" id="U5CW10"/>
<proteinExistence type="inferred from homology"/>
<evidence type="ECO:0000256" key="1">
    <source>
        <dbReference type="ARBA" id="ARBA00009817"/>
    </source>
</evidence>
<dbReference type="Proteomes" id="UP000017836">
    <property type="component" value="Unassembled WGS sequence"/>
</dbReference>
<evidence type="ECO:0000313" key="4">
    <source>
        <dbReference type="Proteomes" id="UP000017836"/>
    </source>
</evidence>
<dbReference type="EMBL" id="KI392312">
    <property type="protein sequence ID" value="ERN17506.1"/>
    <property type="molecule type" value="Genomic_DNA"/>
</dbReference>
<feature type="signal peptide" evidence="2">
    <location>
        <begin position="1"/>
        <end position="26"/>
    </location>
</feature>
<organism evidence="3 4">
    <name type="scientific">Amborella trichopoda</name>
    <dbReference type="NCBI Taxonomy" id="13333"/>
    <lineage>
        <taxon>Eukaryota</taxon>
        <taxon>Viridiplantae</taxon>
        <taxon>Streptophyta</taxon>
        <taxon>Embryophyta</taxon>
        <taxon>Tracheophyta</taxon>
        <taxon>Spermatophyta</taxon>
        <taxon>Magnoliopsida</taxon>
        <taxon>Amborellales</taxon>
        <taxon>Amborellaceae</taxon>
        <taxon>Amborella</taxon>
    </lineage>
</organism>
<gene>
    <name evidence="3" type="ORF">AMTR_s00059p00076320</name>
</gene>
<dbReference type="OMA" id="YEIRTYH"/>